<dbReference type="Gene3D" id="3.40.50.300">
    <property type="entry name" value="P-loop containing nucleotide triphosphate hydrolases"/>
    <property type="match status" value="4"/>
</dbReference>
<accession>E6KAW4</accession>
<dbReference type="Pfam" id="PF00580">
    <property type="entry name" value="UvrD-helicase"/>
    <property type="match status" value="1"/>
</dbReference>
<dbReference type="PROSITE" id="PS51198">
    <property type="entry name" value="UVRD_HELICASE_ATP_BIND"/>
    <property type="match status" value="1"/>
</dbReference>
<feature type="region of interest" description="Disordered" evidence="15">
    <location>
        <begin position="894"/>
        <end position="929"/>
    </location>
</feature>
<dbReference type="GO" id="GO:0043138">
    <property type="term" value="F:3'-5' DNA helicase activity"/>
    <property type="evidence" value="ECO:0007669"/>
    <property type="project" value="UniProtKB-EC"/>
</dbReference>
<dbReference type="HOGENOM" id="CLU_010638_0_0_10"/>
<comment type="caution">
    <text evidence="18">The sequence shown here is derived from an EMBL/GenBank/DDBJ whole genome shotgun (WGS) entry which is preliminary data.</text>
</comment>
<feature type="domain" description="UvrD-like helicase C-terminal" evidence="17">
    <location>
        <begin position="476"/>
        <end position="756"/>
    </location>
</feature>
<evidence type="ECO:0000256" key="6">
    <source>
        <dbReference type="ARBA" id="ARBA00022839"/>
    </source>
</evidence>
<dbReference type="InterPro" id="IPR014017">
    <property type="entry name" value="DNA_helicase_UvrD-like_C"/>
</dbReference>
<dbReference type="Gene3D" id="3.90.320.10">
    <property type="match status" value="1"/>
</dbReference>
<reference evidence="18 19" key="1">
    <citation type="submission" date="2010-10" db="EMBL/GenBank/DDBJ databases">
        <authorList>
            <person name="Muzny D."/>
            <person name="Qin X."/>
            <person name="Deng J."/>
            <person name="Jiang H."/>
            <person name="Liu Y."/>
            <person name="Qu J."/>
            <person name="Song X.-Z."/>
            <person name="Zhang L."/>
            <person name="Thornton R."/>
            <person name="Coyle M."/>
            <person name="Francisco L."/>
            <person name="Jackson L."/>
            <person name="Javaid M."/>
            <person name="Korchina V."/>
            <person name="Kovar C."/>
            <person name="Mata R."/>
            <person name="Mathew T."/>
            <person name="Ngo R."/>
            <person name="Nguyen L."/>
            <person name="Nguyen N."/>
            <person name="Okwuonu G."/>
            <person name="Ongeri F."/>
            <person name="Pham C."/>
            <person name="Simmons D."/>
            <person name="Wilczek-Boney K."/>
            <person name="Hale W."/>
            <person name="Jakkamsetti A."/>
            <person name="Pham P."/>
            <person name="Ruth R."/>
            <person name="San Lucas F."/>
            <person name="Warren J."/>
            <person name="Zhang J."/>
            <person name="Zhao Z."/>
            <person name="Zhou C."/>
            <person name="Zhu D."/>
            <person name="Lee S."/>
            <person name="Bess C."/>
            <person name="Blankenburg K."/>
            <person name="Forbes L."/>
            <person name="Fu Q."/>
            <person name="Gubbala S."/>
            <person name="Hirani K."/>
            <person name="Jayaseelan J.C."/>
            <person name="Lara F."/>
            <person name="Munidasa M."/>
            <person name="Palculict T."/>
            <person name="Patil S."/>
            <person name="Pu L.-L."/>
            <person name="Saada N."/>
            <person name="Tang L."/>
            <person name="Weissenberger G."/>
            <person name="Zhu Y."/>
            <person name="Hemphill L."/>
            <person name="Shang Y."/>
            <person name="Youmans B."/>
            <person name="Ayvaz T."/>
            <person name="Ross M."/>
            <person name="Santibanez J."/>
            <person name="Aqrawi P."/>
            <person name="Gross S."/>
            <person name="Joshi V."/>
            <person name="Fowler G."/>
            <person name="Nazareth L."/>
            <person name="Reid J."/>
            <person name="Worley K."/>
            <person name="Petrosino J."/>
            <person name="Highlander S."/>
            <person name="Gibbs R."/>
        </authorList>
    </citation>
    <scope>NUCLEOTIDE SEQUENCE [LARGE SCALE GENOMIC DNA]</scope>
    <source>
        <strain evidence="18 19">ATCC 33574</strain>
    </source>
</reference>
<dbReference type="InterPro" id="IPR027417">
    <property type="entry name" value="P-loop_NTPase"/>
</dbReference>
<dbReference type="GO" id="GO:0003677">
    <property type="term" value="F:DNA binding"/>
    <property type="evidence" value="ECO:0007669"/>
    <property type="project" value="UniProtKB-KW"/>
</dbReference>
<evidence type="ECO:0000256" key="11">
    <source>
        <dbReference type="ARBA" id="ARBA00034617"/>
    </source>
</evidence>
<evidence type="ECO:0000259" key="17">
    <source>
        <dbReference type="PROSITE" id="PS51217"/>
    </source>
</evidence>
<dbReference type="AlphaFoldDB" id="E6KAW4"/>
<evidence type="ECO:0000256" key="8">
    <source>
        <dbReference type="ARBA" id="ARBA00023125"/>
    </source>
</evidence>
<evidence type="ECO:0000256" key="12">
    <source>
        <dbReference type="ARBA" id="ARBA00034808"/>
    </source>
</evidence>
<dbReference type="GO" id="GO:0004527">
    <property type="term" value="F:exonuclease activity"/>
    <property type="evidence" value="ECO:0007669"/>
    <property type="project" value="UniProtKB-KW"/>
</dbReference>
<dbReference type="STRING" id="873513.HMPREF6485_2750"/>
<evidence type="ECO:0000259" key="16">
    <source>
        <dbReference type="PROSITE" id="PS51198"/>
    </source>
</evidence>
<evidence type="ECO:0000256" key="1">
    <source>
        <dbReference type="ARBA" id="ARBA00022722"/>
    </source>
</evidence>
<sequence>MHNDNMKPLTVYKASAGSGKTFTLATEYIRLVIDNPTAYRTILAVTFTNKATEEMKLRILSQLYGIWRADKASEGYYNKVKETSELPEREIRKRAGMALRNLIHNYNYFRVETIDTFFQSVLRNLARELDLTANLRIGLNDYQVEQQAVDRLIEDLDAKNPVLGWIMDYINENINDDKSWNVIGQIKKFGENIFKDFYKSRSRRLEEVFGQKDFFPEFNRQMRAIRKEAQERLAGQAERFFRLLADNGLSVEDFANGASGVCGYFLKLQKGEYDETKLLGKRVLDAMESPEKWVKKKEAVPGNPAFDLVTEVLFDLLNETERLRPKAVRDYKSADLTLRHINQLRLLGSIETKVRALNEEANRFLLSDTQMLLHSLIDGSDSPFIFEKIGTQLEHVMIDEFQDTGTVQWANFKVLLEECMSRDGAANLIVGDVKQSIYRWRSGDWRLLNDIEREFAPHAEQRLAVTSLCTNYRSERNIIAFNNAFFRTAAALEEADRQEDNAEGAAQLAHAYADVVQQWPQGRAPRGRVEVELLPKSSTDDDMLDKTVETVDYLLRAGVATNKIAILVRSNRTIQDIADHFMTLRPDIPLVSDEAFRLDASAAVGMIINALRYLVNEEDYLSKVALVEAYQKQVVGTTLTDSELLVRDRAGKTEGDTRLNEELPADLTEPDKRARLLAMPLFDLAERLFSLLGLKRLKGESAYVCAFFDRLTAYLQDNTTDITAFLEEWDANLHEKTIQSDAANGIRLLTIHKSKGLEFDNVVMPFCDWTLERTSGNTVWCVPSEEPYSRLPLVPVDFSAKGMKGSIYEADYHHEHLQNIVDNLNLLYVAFTRAGRNLFVFGKRGTANSRSYLIEQCLAQMAGSEEFETADYHEGADDKTESVGFAFGELSVEKPTVSPTAGTAAGAENGGDTALSEIPESEKEPVSSQPNVFIRRPMPLRPDIETFESHAEFKQSNKSRDFVGGDEEEEKRRSYINTGNILHRLFSNIRTATDIDDAVRELEQEGVLYDEELTAESLRRMIHKRLETEQVADWFSGRWQLFNECTILQLNRETGKVEEHRPDRVMTDGRQTIVVDFKFGTHRDEYHRQVRQYMELLRQMGHRQVEGYLWYVYKNDIERVE</sequence>
<evidence type="ECO:0000256" key="10">
    <source>
        <dbReference type="ARBA" id="ARBA00023235"/>
    </source>
</evidence>
<dbReference type="PANTHER" id="PTHR11070:SF67">
    <property type="entry name" value="DNA 3'-5' HELICASE"/>
    <property type="match status" value="1"/>
</dbReference>
<dbReference type="PROSITE" id="PS51217">
    <property type="entry name" value="UVRD_HELICASE_CTER"/>
    <property type="match status" value="1"/>
</dbReference>
<evidence type="ECO:0000256" key="9">
    <source>
        <dbReference type="ARBA" id="ARBA00023204"/>
    </source>
</evidence>
<dbReference type="SUPFAM" id="SSF52540">
    <property type="entry name" value="P-loop containing nucleoside triphosphate hydrolases"/>
    <property type="match status" value="1"/>
</dbReference>
<dbReference type="GO" id="GO:0000725">
    <property type="term" value="P:recombinational repair"/>
    <property type="evidence" value="ECO:0007669"/>
    <property type="project" value="TreeGrafter"/>
</dbReference>
<dbReference type="GO" id="GO:0005829">
    <property type="term" value="C:cytosol"/>
    <property type="evidence" value="ECO:0007669"/>
    <property type="project" value="TreeGrafter"/>
</dbReference>
<feature type="binding site" evidence="14">
    <location>
        <begin position="14"/>
        <end position="21"/>
    </location>
    <ligand>
        <name>ATP</name>
        <dbReference type="ChEBI" id="CHEBI:30616"/>
    </ligand>
</feature>
<feature type="domain" description="UvrD-like helicase ATP-binding" evidence="16">
    <location>
        <begin position="1"/>
        <end position="475"/>
    </location>
</feature>
<keyword evidence="3" id="KW-0227">DNA damage</keyword>
<dbReference type="GeneID" id="93537356"/>
<keyword evidence="5 14" id="KW-0347">Helicase</keyword>
<feature type="compositionally biased region" description="Basic and acidic residues" evidence="15">
    <location>
        <begin position="951"/>
        <end position="963"/>
    </location>
</feature>
<dbReference type="EC" id="5.6.2.4" evidence="12"/>
<evidence type="ECO:0000313" key="18">
    <source>
        <dbReference type="EMBL" id="EFU29252.1"/>
    </source>
</evidence>
<keyword evidence="9" id="KW-0234">DNA repair</keyword>
<dbReference type="GO" id="GO:0005524">
    <property type="term" value="F:ATP binding"/>
    <property type="evidence" value="ECO:0007669"/>
    <property type="project" value="UniProtKB-UniRule"/>
</dbReference>
<keyword evidence="8" id="KW-0238">DNA-binding</keyword>
<dbReference type="InterPro" id="IPR014016">
    <property type="entry name" value="UvrD-like_ATP-bd"/>
</dbReference>
<keyword evidence="6" id="KW-0269">Exonuclease</keyword>
<dbReference type="Proteomes" id="UP000003112">
    <property type="component" value="Unassembled WGS sequence"/>
</dbReference>
<comment type="catalytic activity">
    <reaction evidence="11">
        <text>Couples ATP hydrolysis with the unwinding of duplex DNA by translocating in the 3'-5' direction.</text>
        <dbReference type="EC" id="5.6.2.4"/>
    </reaction>
</comment>
<keyword evidence="4 14" id="KW-0378">Hydrolase</keyword>
<evidence type="ECO:0000313" key="19">
    <source>
        <dbReference type="Proteomes" id="UP000003112"/>
    </source>
</evidence>
<keyword evidence="7 14" id="KW-0067">ATP-binding</keyword>
<evidence type="ECO:0000256" key="15">
    <source>
        <dbReference type="SAM" id="MobiDB-lite"/>
    </source>
</evidence>
<name>E6KAW4_9BACT</name>
<proteinExistence type="predicted"/>
<protein>
    <recommendedName>
        <fullName evidence="12">DNA 3'-5' helicase</fullName>
        <ecNumber evidence="12">5.6.2.4</ecNumber>
    </recommendedName>
</protein>
<comment type="catalytic activity">
    <reaction evidence="13">
        <text>ATP + H2O = ADP + phosphate + H(+)</text>
        <dbReference type="Rhea" id="RHEA:13065"/>
        <dbReference type="ChEBI" id="CHEBI:15377"/>
        <dbReference type="ChEBI" id="CHEBI:15378"/>
        <dbReference type="ChEBI" id="CHEBI:30616"/>
        <dbReference type="ChEBI" id="CHEBI:43474"/>
        <dbReference type="ChEBI" id="CHEBI:456216"/>
        <dbReference type="EC" id="5.6.2.4"/>
    </reaction>
</comment>
<dbReference type="eggNOG" id="COG1074">
    <property type="taxonomic scope" value="Bacteria"/>
</dbReference>
<keyword evidence="10" id="KW-0413">Isomerase</keyword>
<evidence type="ECO:0000256" key="3">
    <source>
        <dbReference type="ARBA" id="ARBA00022763"/>
    </source>
</evidence>
<dbReference type="EMBL" id="AEPD01000051">
    <property type="protein sequence ID" value="EFU29252.1"/>
    <property type="molecule type" value="Genomic_DNA"/>
</dbReference>
<evidence type="ECO:0000256" key="14">
    <source>
        <dbReference type="PROSITE-ProRule" id="PRU00560"/>
    </source>
</evidence>
<dbReference type="RefSeq" id="WP_004346924.1">
    <property type="nucleotide sequence ID" value="NZ_GL586311.1"/>
</dbReference>
<dbReference type="Pfam" id="PF13361">
    <property type="entry name" value="UvrD_C"/>
    <property type="match status" value="2"/>
</dbReference>
<evidence type="ECO:0000256" key="2">
    <source>
        <dbReference type="ARBA" id="ARBA00022741"/>
    </source>
</evidence>
<dbReference type="PANTHER" id="PTHR11070">
    <property type="entry name" value="UVRD / RECB / PCRA DNA HELICASE FAMILY MEMBER"/>
    <property type="match status" value="1"/>
</dbReference>
<evidence type="ECO:0000256" key="4">
    <source>
        <dbReference type="ARBA" id="ARBA00022801"/>
    </source>
</evidence>
<organism evidence="18 19">
    <name type="scientific">Segatella buccae ATCC 33574</name>
    <dbReference type="NCBI Taxonomy" id="873513"/>
    <lineage>
        <taxon>Bacteria</taxon>
        <taxon>Pseudomonadati</taxon>
        <taxon>Bacteroidota</taxon>
        <taxon>Bacteroidia</taxon>
        <taxon>Bacteroidales</taxon>
        <taxon>Prevotellaceae</taxon>
        <taxon>Segatella</taxon>
    </lineage>
</organism>
<dbReference type="InterPro" id="IPR000212">
    <property type="entry name" value="DNA_helicase_UvrD/REP"/>
</dbReference>
<dbReference type="GO" id="GO:0016887">
    <property type="term" value="F:ATP hydrolysis activity"/>
    <property type="evidence" value="ECO:0007669"/>
    <property type="project" value="RHEA"/>
</dbReference>
<gene>
    <name evidence="18" type="ORF">HMPREF6485_2750</name>
</gene>
<dbReference type="InterPro" id="IPR011604">
    <property type="entry name" value="PDDEXK-like_dom_sf"/>
</dbReference>
<feature type="region of interest" description="Disordered" evidence="15">
    <location>
        <begin position="951"/>
        <end position="971"/>
    </location>
</feature>
<evidence type="ECO:0000256" key="7">
    <source>
        <dbReference type="ARBA" id="ARBA00022840"/>
    </source>
</evidence>
<evidence type="ECO:0000256" key="5">
    <source>
        <dbReference type="ARBA" id="ARBA00022806"/>
    </source>
</evidence>
<keyword evidence="1" id="KW-0540">Nuclease</keyword>
<feature type="compositionally biased region" description="Low complexity" evidence="15">
    <location>
        <begin position="900"/>
        <end position="914"/>
    </location>
</feature>
<evidence type="ECO:0000256" key="13">
    <source>
        <dbReference type="ARBA" id="ARBA00048988"/>
    </source>
</evidence>
<keyword evidence="19" id="KW-1185">Reference proteome</keyword>
<keyword evidence="2 14" id="KW-0547">Nucleotide-binding</keyword>